<sequence length="232" mass="24958">MSRVESSGPLHQSSQPARVFASKPQERASTGLHSDEMMESPSMHLALKCLELKVRSTPPEFSTCKGLCIQTSGEGIHGLHSDEMMGISTASCVEMSRVESSGPLHQSSQPARVFASKPQEEASTGLHSDEMMGISTESCVEMSRVESSCPLHQSSQLARVFASKPQERASTGLHSDEMMGIFTASCVEMSRAESPGPLHESSQPARVFAFKPQERASTGLLPSDEMMGISKA</sequence>
<evidence type="ECO:0000313" key="2">
    <source>
        <dbReference type="EMBL" id="GFS62624.1"/>
    </source>
</evidence>
<proteinExistence type="predicted"/>
<accession>A0A8X6KNR0</accession>
<keyword evidence="3" id="KW-1185">Reference proteome</keyword>
<feature type="region of interest" description="Disordered" evidence="1">
    <location>
        <begin position="1"/>
        <end position="38"/>
    </location>
</feature>
<name>A0A8X6KNR0_9ARAC</name>
<gene>
    <name evidence="2" type="ORF">TNIN_327881</name>
</gene>
<reference evidence="2" key="1">
    <citation type="submission" date="2020-08" db="EMBL/GenBank/DDBJ databases">
        <title>Multicomponent nature underlies the extraordinary mechanical properties of spider dragline silk.</title>
        <authorList>
            <person name="Kono N."/>
            <person name="Nakamura H."/>
            <person name="Mori M."/>
            <person name="Yoshida Y."/>
            <person name="Ohtoshi R."/>
            <person name="Malay A.D."/>
            <person name="Moran D.A.P."/>
            <person name="Tomita M."/>
            <person name="Numata K."/>
            <person name="Arakawa K."/>
        </authorList>
    </citation>
    <scope>NUCLEOTIDE SEQUENCE</scope>
</reference>
<feature type="region of interest" description="Disordered" evidence="1">
    <location>
        <begin position="100"/>
        <end position="131"/>
    </location>
</feature>
<dbReference type="Proteomes" id="UP000886998">
    <property type="component" value="Unassembled WGS sequence"/>
</dbReference>
<dbReference type="EMBL" id="BMAV01027832">
    <property type="protein sequence ID" value="GFS62624.1"/>
    <property type="molecule type" value="Genomic_DNA"/>
</dbReference>
<comment type="caution">
    <text evidence="2">The sequence shown here is derived from an EMBL/GenBank/DDBJ whole genome shotgun (WGS) entry which is preliminary data.</text>
</comment>
<evidence type="ECO:0000313" key="3">
    <source>
        <dbReference type="Proteomes" id="UP000886998"/>
    </source>
</evidence>
<protein>
    <submittedName>
        <fullName evidence="2">Uncharacterized protein</fullName>
    </submittedName>
</protein>
<evidence type="ECO:0000256" key="1">
    <source>
        <dbReference type="SAM" id="MobiDB-lite"/>
    </source>
</evidence>
<organism evidence="2 3">
    <name type="scientific">Trichonephila inaurata madagascariensis</name>
    <dbReference type="NCBI Taxonomy" id="2747483"/>
    <lineage>
        <taxon>Eukaryota</taxon>
        <taxon>Metazoa</taxon>
        <taxon>Ecdysozoa</taxon>
        <taxon>Arthropoda</taxon>
        <taxon>Chelicerata</taxon>
        <taxon>Arachnida</taxon>
        <taxon>Araneae</taxon>
        <taxon>Araneomorphae</taxon>
        <taxon>Entelegynae</taxon>
        <taxon>Araneoidea</taxon>
        <taxon>Nephilidae</taxon>
        <taxon>Trichonephila</taxon>
        <taxon>Trichonephila inaurata</taxon>
    </lineage>
</organism>
<dbReference type="AlphaFoldDB" id="A0A8X6KNR0"/>